<keyword evidence="3" id="KW-1185">Reference proteome</keyword>
<organism evidence="2 3">
    <name type="scientific">Colletotrichum lupini</name>
    <dbReference type="NCBI Taxonomy" id="145971"/>
    <lineage>
        <taxon>Eukaryota</taxon>
        <taxon>Fungi</taxon>
        <taxon>Dikarya</taxon>
        <taxon>Ascomycota</taxon>
        <taxon>Pezizomycotina</taxon>
        <taxon>Sordariomycetes</taxon>
        <taxon>Hypocreomycetidae</taxon>
        <taxon>Glomerellales</taxon>
        <taxon>Glomerellaceae</taxon>
        <taxon>Colletotrichum</taxon>
        <taxon>Colletotrichum acutatum species complex</taxon>
    </lineage>
</organism>
<evidence type="ECO:0000313" key="3">
    <source>
        <dbReference type="Proteomes" id="UP000830671"/>
    </source>
</evidence>
<evidence type="ECO:0000313" key="2">
    <source>
        <dbReference type="EMBL" id="UQC89525.1"/>
    </source>
</evidence>
<gene>
    <name evidence="2" type="ORF">CLUP02_15056</name>
</gene>
<feature type="region of interest" description="Disordered" evidence="1">
    <location>
        <begin position="41"/>
        <end position="65"/>
    </location>
</feature>
<dbReference type="AlphaFoldDB" id="A0A9Q8WNW3"/>
<dbReference type="EMBL" id="CP019480">
    <property type="protein sequence ID" value="UQC89525.1"/>
    <property type="molecule type" value="Genomic_DNA"/>
</dbReference>
<name>A0A9Q8WNW3_9PEZI</name>
<dbReference type="KEGG" id="clup:CLUP02_15056"/>
<accession>A0A9Q8WNW3</accession>
<protein>
    <submittedName>
        <fullName evidence="2">Uncharacterized protein</fullName>
    </submittedName>
</protein>
<dbReference type="Proteomes" id="UP000830671">
    <property type="component" value="Chromosome 8"/>
</dbReference>
<sequence>MHACATKRNVRPSPTDERRPYCIWLFRIEVRVVQGLDSLLESTDEVPSPSPTASNPNPPCSPGKLMESLSVVSLRRLQNQSTDGLPAMSLAHYATVSKDPSRRPRRQPHEAPSAIPSGLC</sequence>
<dbReference type="GeneID" id="73348990"/>
<dbReference type="RefSeq" id="XP_049151126.1">
    <property type="nucleotide sequence ID" value="XM_049293980.1"/>
</dbReference>
<reference evidence="2" key="1">
    <citation type="journal article" date="2021" name="Mol. Plant Microbe Interact.">
        <title>Complete Genome Sequence of the Plant-Pathogenic Fungus Colletotrichum lupini.</title>
        <authorList>
            <person name="Baroncelli R."/>
            <person name="Pensec F."/>
            <person name="Da Lio D."/>
            <person name="Boufleur T."/>
            <person name="Vicente I."/>
            <person name="Sarrocco S."/>
            <person name="Picot A."/>
            <person name="Baraldi E."/>
            <person name="Sukno S."/>
            <person name="Thon M."/>
            <person name="Le Floch G."/>
        </authorList>
    </citation>
    <scope>NUCLEOTIDE SEQUENCE</scope>
    <source>
        <strain evidence="2">IMI 504893</strain>
    </source>
</reference>
<evidence type="ECO:0000256" key="1">
    <source>
        <dbReference type="SAM" id="MobiDB-lite"/>
    </source>
</evidence>
<proteinExistence type="predicted"/>
<feature type="region of interest" description="Disordered" evidence="1">
    <location>
        <begin position="96"/>
        <end position="120"/>
    </location>
</feature>